<dbReference type="InterPro" id="IPR030841">
    <property type="entry name" value="NTH1"/>
</dbReference>
<accession>A0A2A9PHC7</accession>
<dbReference type="GO" id="GO:0000703">
    <property type="term" value="F:oxidized pyrimidine nucleobase lesion DNA N-glycosylase activity"/>
    <property type="evidence" value="ECO:0007669"/>
    <property type="project" value="UniProtKB-UniRule"/>
</dbReference>
<evidence type="ECO:0000313" key="12">
    <source>
        <dbReference type="Proteomes" id="UP000037136"/>
    </source>
</evidence>
<dbReference type="EC" id="4.2.99.18" evidence="8"/>
<organism evidence="11 12">
    <name type="scientific">Ophiocordyceps unilateralis</name>
    <name type="common">Zombie-ant fungus</name>
    <name type="synonym">Torrubia unilateralis</name>
    <dbReference type="NCBI Taxonomy" id="268505"/>
    <lineage>
        <taxon>Eukaryota</taxon>
        <taxon>Fungi</taxon>
        <taxon>Dikarya</taxon>
        <taxon>Ascomycota</taxon>
        <taxon>Pezizomycotina</taxon>
        <taxon>Sordariomycetes</taxon>
        <taxon>Hypocreomycetidae</taxon>
        <taxon>Hypocreales</taxon>
        <taxon>Ophiocordycipitaceae</taxon>
        <taxon>Ophiocordyceps</taxon>
    </lineage>
</organism>
<feature type="region of interest" description="Disordered" evidence="9">
    <location>
        <begin position="1"/>
        <end position="21"/>
    </location>
</feature>
<feature type="compositionally biased region" description="Low complexity" evidence="9">
    <location>
        <begin position="7"/>
        <end position="21"/>
    </location>
</feature>
<comment type="caution">
    <text evidence="8">Lacks conserved residue(s) required for the propagation of feature annotation.</text>
</comment>
<evidence type="ECO:0000259" key="10">
    <source>
        <dbReference type="SMART" id="SM00478"/>
    </source>
</evidence>
<comment type="subcellular location">
    <subcellularLocation>
        <location evidence="8">Nucleus</location>
    </subcellularLocation>
    <subcellularLocation>
        <location evidence="8">Mitochondrion</location>
    </subcellularLocation>
</comment>
<keyword evidence="6 8" id="KW-0326">Glycosidase</keyword>
<evidence type="ECO:0000256" key="1">
    <source>
        <dbReference type="ARBA" id="ARBA00008343"/>
    </source>
</evidence>
<dbReference type="InterPro" id="IPR011257">
    <property type="entry name" value="DNA_glycosylase"/>
</dbReference>
<dbReference type="OrthoDB" id="2099276at2759"/>
<protein>
    <recommendedName>
        <fullName evidence="8">Endonuclease III homolog</fullName>
        <ecNumber evidence="8">3.2.2.-</ecNumber>
        <ecNumber evidence="8">4.2.99.18</ecNumber>
    </recommendedName>
    <alternativeName>
        <fullName evidence="8">Bifunctional DNA N-glycosylase/DNA-(apurinic or apyrimidinic site) lyase</fullName>
        <shortName evidence="8">DNA glycosylase/AP lyase</shortName>
    </alternativeName>
</protein>
<comment type="similarity">
    <text evidence="1 8">Belongs to the Nth/MutY family.</text>
</comment>
<dbReference type="HAMAP" id="MF_03183">
    <property type="entry name" value="Endonuclease_III_Nth"/>
    <property type="match status" value="1"/>
</dbReference>
<dbReference type="GO" id="GO:0005739">
    <property type="term" value="C:mitochondrion"/>
    <property type="evidence" value="ECO:0007669"/>
    <property type="project" value="UniProtKB-SubCell"/>
</dbReference>
<evidence type="ECO:0000256" key="5">
    <source>
        <dbReference type="ARBA" id="ARBA00023239"/>
    </source>
</evidence>
<dbReference type="InterPro" id="IPR000445">
    <property type="entry name" value="HhH_motif"/>
</dbReference>
<evidence type="ECO:0000256" key="8">
    <source>
        <dbReference type="HAMAP-Rule" id="MF_03183"/>
    </source>
</evidence>
<keyword evidence="8" id="KW-0496">Mitochondrion</keyword>
<dbReference type="STRING" id="268505.A0A2A9PHC7"/>
<keyword evidence="2 8" id="KW-0227">DNA damage</keyword>
<keyword evidence="12" id="KW-1185">Reference proteome</keyword>
<keyword evidence="5 8" id="KW-0456">Lyase</keyword>
<evidence type="ECO:0000313" key="11">
    <source>
        <dbReference type="EMBL" id="PFH60287.1"/>
    </source>
</evidence>
<comment type="catalytic activity">
    <reaction evidence="7 8">
        <text>2'-deoxyribonucleotide-(2'-deoxyribose 5'-phosphate)-2'-deoxyribonucleotide-DNA = a 3'-end 2'-deoxyribonucleotide-(2,3-dehydro-2,3-deoxyribose 5'-phosphate)-DNA + a 5'-end 5'-phospho-2'-deoxyribonucleoside-DNA + H(+)</text>
        <dbReference type="Rhea" id="RHEA:66592"/>
        <dbReference type="Rhea" id="RHEA-COMP:13180"/>
        <dbReference type="Rhea" id="RHEA-COMP:16897"/>
        <dbReference type="Rhea" id="RHEA-COMP:17067"/>
        <dbReference type="ChEBI" id="CHEBI:15378"/>
        <dbReference type="ChEBI" id="CHEBI:136412"/>
        <dbReference type="ChEBI" id="CHEBI:157695"/>
        <dbReference type="ChEBI" id="CHEBI:167181"/>
        <dbReference type="EC" id="4.2.99.18"/>
    </reaction>
</comment>
<dbReference type="GO" id="GO:0005634">
    <property type="term" value="C:nucleus"/>
    <property type="evidence" value="ECO:0007669"/>
    <property type="project" value="UniProtKB-SubCell"/>
</dbReference>
<evidence type="ECO:0000256" key="9">
    <source>
        <dbReference type="SAM" id="MobiDB-lite"/>
    </source>
</evidence>
<dbReference type="Pfam" id="PF00633">
    <property type="entry name" value="HHH"/>
    <property type="match status" value="1"/>
</dbReference>
<dbReference type="EMBL" id="LAZP02000138">
    <property type="protein sequence ID" value="PFH60287.1"/>
    <property type="molecule type" value="Genomic_DNA"/>
</dbReference>
<reference evidence="11 12" key="2">
    <citation type="journal article" date="2017" name="Sci. Rep.">
        <title>Ant-infecting Ophiocordyceps genomes reveal a high diversity of potential behavioral manipulation genes and a possible major role for enterotoxins.</title>
        <authorList>
            <person name="de Bekker C."/>
            <person name="Ohm R.A."/>
            <person name="Evans H.C."/>
            <person name="Brachmann A."/>
            <person name="Hughes D.P."/>
        </authorList>
    </citation>
    <scope>NUCLEOTIDE SEQUENCE [LARGE SCALE GENOMIC DNA]</scope>
    <source>
        <strain evidence="11 12">SC16a</strain>
    </source>
</reference>
<dbReference type="PROSITE" id="PS01155">
    <property type="entry name" value="ENDONUCLEASE_III_2"/>
    <property type="match status" value="1"/>
</dbReference>
<dbReference type="GO" id="GO:0140078">
    <property type="term" value="F:class I DNA-(apurinic or apyrimidinic site) endonuclease activity"/>
    <property type="evidence" value="ECO:0007669"/>
    <property type="project" value="UniProtKB-EC"/>
</dbReference>
<feature type="compositionally biased region" description="Low complexity" evidence="9">
    <location>
        <begin position="77"/>
        <end position="88"/>
    </location>
</feature>
<comment type="caution">
    <text evidence="11">The sequence shown here is derived from an EMBL/GenBank/DDBJ whole genome shotgun (WGS) entry which is preliminary data.</text>
</comment>
<dbReference type="GO" id="GO:0003677">
    <property type="term" value="F:DNA binding"/>
    <property type="evidence" value="ECO:0007669"/>
    <property type="project" value="UniProtKB-UniRule"/>
</dbReference>
<dbReference type="SMART" id="SM00478">
    <property type="entry name" value="ENDO3c"/>
    <property type="match status" value="1"/>
</dbReference>
<dbReference type="InterPro" id="IPR023170">
    <property type="entry name" value="HhH_base_excis_C"/>
</dbReference>
<dbReference type="PANTHER" id="PTHR43286">
    <property type="entry name" value="ENDONUCLEASE III-LIKE PROTEIN 1"/>
    <property type="match status" value="1"/>
</dbReference>
<dbReference type="GO" id="GO:0006285">
    <property type="term" value="P:base-excision repair, AP site formation"/>
    <property type="evidence" value="ECO:0007669"/>
    <property type="project" value="UniProtKB-UniRule"/>
</dbReference>
<keyword evidence="4 8" id="KW-0234">DNA repair</keyword>
<evidence type="ECO:0000256" key="2">
    <source>
        <dbReference type="ARBA" id="ARBA00022763"/>
    </source>
</evidence>
<dbReference type="InterPro" id="IPR004036">
    <property type="entry name" value="Endonuclease-III-like_CS2"/>
</dbReference>
<dbReference type="CDD" id="cd00056">
    <property type="entry name" value="ENDO3c"/>
    <property type="match status" value="1"/>
</dbReference>
<reference evidence="11 12" key="1">
    <citation type="journal article" date="2015" name="BMC Genomics">
        <title>Gene expression during zombie ant biting behavior reflects the complexity underlying fungal parasitic behavioral manipulation.</title>
        <authorList>
            <person name="de Bekker C."/>
            <person name="Ohm R.A."/>
            <person name="Loreto R.G."/>
            <person name="Sebastian A."/>
            <person name="Albert I."/>
            <person name="Merrow M."/>
            <person name="Brachmann A."/>
            <person name="Hughes D.P."/>
        </authorList>
    </citation>
    <scope>NUCLEOTIDE SEQUENCE [LARGE SCALE GENOMIC DNA]</scope>
    <source>
        <strain evidence="11 12">SC16a</strain>
    </source>
</reference>
<dbReference type="InterPro" id="IPR003265">
    <property type="entry name" value="HhH-GPD_domain"/>
</dbReference>
<evidence type="ECO:0000256" key="7">
    <source>
        <dbReference type="ARBA" id="ARBA00044632"/>
    </source>
</evidence>
<feature type="domain" description="HhH-GPD" evidence="10">
    <location>
        <begin position="140"/>
        <end position="298"/>
    </location>
</feature>
<dbReference type="Proteomes" id="UP000037136">
    <property type="component" value="Unassembled WGS sequence"/>
</dbReference>
<dbReference type="GO" id="GO:0006289">
    <property type="term" value="P:nucleotide-excision repair"/>
    <property type="evidence" value="ECO:0007669"/>
    <property type="project" value="TreeGrafter"/>
</dbReference>
<gene>
    <name evidence="8" type="primary">NTH1</name>
    <name evidence="11" type="ORF">XA68_11170</name>
</gene>
<evidence type="ECO:0000256" key="6">
    <source>
        <dbReference type="ARBA" id="ARBA00023295"/>
    </source>
</evidence>
<dbReference type="EC" id="3.2.2.-" evidence="8"/>
<keyword evidence="8" id="KW-0539">Nucleus</keyword>
<dbReference type="Gene3D" id="1.10.1670.10">
    <property type="entry name" value="Helix-hairpin-Helix base-excision DNA repair enzymes (C-terminal)"/>
    <property type="match status" value="1"/>
</dbReference>
<feature type="region of interest" description="Disordered" evidence="9">
    <location>
        <begin position="46"/>
        <end position="88"/>
    </location>
</feature>
<dbReference type="Pfam" id="PF00730">
    <property type="entry name" value="HhH-GPD"/>
    <property type="match status" value="1"/>
</dbReference>
<dbReference type="Gene3D" id="1.10.340.30">
    <property type="entry name" value="Hypothetical protein, domain 2"/>
    <property type="match status" value="1"/>
</dbReference>
<proteinExistence type="inferred from homology"/>
<keyword evidence="3 8" id="KW-0378">Hydrolase</keyword>
<evidence type="ECO:0000256" key="4">
    <source>
        <dbReference type="ARBA" id="ARBA00023204"/>
    </source>
</evidence>
<dbReference type="SUPFAM" id="SSF48150">
    <property type="entry name" value="DNA-glycosylase"/>
    <property type="match status" value="1"/>
</dbReference>
<dbReference type="PANTHER" id="PTHR43286:SF1">
    <property type="entry name" value="ENDONUCLEASE III-LIKE PROTEIN 1"/>
    <property type="match status" value="1"/>
</dbReference>
<name>A0A2A9PHC7_OPHUN</name>
<evidence type="ECO:0000256" key="3">
    <source>
        <dbReference type="ARBA" id="ARBA00022801"/>
    </source>
</evidence>
<comment type="function">
    <text evidence="8">Bifunctional DNA N-glycosylase with associated apurinic/apyrimidinic (AP) lyase function that catalyzes the first step in base excision repair (BER), the primary repair pathway for the repair of oxidative DNA damage. The DNA N-glycosylase activity releases the damaged DNA base from DNA by cleaving the N-glycosidic bond, leaving an AP site. The AP lyase activity cleaves the phosphodiester bond 3' to the AP site by a beta-elimination. Primarily recognizes and repairs oxidative base damage of pyrimidines.</text>
</comment>
<dbReference type="AlphaFoldDB" id="A0A2A9PHC7"/>
<dbReference type="FunFam" id="1.10.340.30:FF:000014">
    <property type="entry name" value="Endonuclease III homolog"/>
    <property type="match status" value="1"/>
</dbReference>
<sequence length="323" mass="34914">MASGRITRSASRAAMTATPTTGTVKMAKMTKVTTTTTTTMDMEDAVAPPAKRRKRAAPTLSVSTAGKPRARKPGHGTAPTDETTTAPAGWEETYEAVRRMRAPGGVAYGAAVDTMGCERLADTRASAKDQRFQTLVALMLSSQTKDTVNAAAMHRLKTELPPFRPGATAGLTVDNVLAADPVVLNELIRAVGFHNNKTKYLQQTAAVLRDRWDSDIPDSIAGLTALPGVGPKMAYLCLSAAWDRTEGIGVDVHVHRITNLWGWHRTRSPEETRRSLQAWLPQDRWREINGLLVGLGQVVCRPVGRRCGECELGQRGMCRAAGN</sequence>